<sequence>MEGSGAERTALRRFGDSGMMLLPWTKQILTVLWEHLRLLVQVICCTLMTVFQMFRFEVHLRITDETGQHIQHMTNGSGDHSDSFLLSSLFENNKNIVVGGSNPLSKFGRDPFDVSSHSRAVLSSLVGDELCCSLVDDLVSHATECLNDTEDLYIGDHSMWKHGYDWTILGGSERKCAENTCTYTAHVSGFSAKEFVKHQKPIGGPDSCSSSTEDVQAPCQVQSVGQFSDSEFSWGSTDSSCFEGEREENDKLWDLLTSSTDPYHPLHFKACLSSAVPEKSKTQVVSKAESPTVSHSTVSTGSDSSKPGSEDEEEEALWRSLSQNDDPYHPLNFRAPLQSSPATPIPSKHDSPSDNTQNKTDRLLKSSRRSKPPLPPSKVARHCCHKLPVETLSVMPWRRHVGLTAVQGNQRKCPTFKKVKFSRIVQVHKMQAWSFAFQASRKGPWEEFARDRDRFRKRINETEKAIGYCFSLSHREKLWAFKDSVQKK</sequence>
<dbReference type="PANTHER" id="PTHR16489">
    <property type="entry name" value="GH11727P"/>
    <property type="match status" value="1"/>
</dbReference>
<protein>
    <submittedName>
        <fullName evidence="4">Protein phosphatase 1 regulatory subunit 15B-like</fullName>
    </submittedName>
</protein>
<dbReference type="GO" id="GO:0034976">
    <property type="term" value="P:response to endoplasmic reticulum stress"/>
    <property type="evidence" value="ECO:0007669"/>
    <property type="project" value="TreeGrafter"/>
</dbReference>
<reference evidence="4" key="1">
    <citation type="submission" date="2025-08" db="UniProtKB">
        <authorList>
            <consortium name="Ensembl"/>
        </authorList>
    </citation>
    <scope>IDENTIFICATION</scope>
</reference>
<dbReference type="KEGG" id="sanh:107690400"/>
<feature type="compositionally biased region" description="Low complexity" evidence="2">
    <location>
        <begin position="290"/>
        <end position="305"/>
    </location>
</feature>
<evidence type="ECO:0000313" key="4">
    <source>
        <dbReference type="Ensembl" id="ENSSANP00000094576.1"/>
    </source>
</evidence>
<organism evidence="4 5">
    <name type="scientific">Sinocyclocheilus anshuiensis</name>
    <dbReference type="NCBI Taxonomy" id="1608454"/>
    <lineage>
        <taxon>Eukaryota</taxon>
        <taxon>Metazoa</taxon>
        <taxon>Chordata</taxon>
        <taxon>Craniata</taxon>
        <taxon>Vertebrata</taxon>
        <taxon>Euteleostomi</taxon>
        <taxon>Actinopterygii</taxon>
        <taxon>Neopterygii</taxon>
        <taxon>Teleostei</taxon>
        <taxon>Ostariophysi</taxon>
        <taxon>Cypriniformes</taxon>
        <taxon>Cyprinidae</taxon>
        <taxon>Cyprininae</taxon>
        <taxon>Sinocyclocheilus</taxon>
    </lineage>
</organism>
<accession>A0A671SFX6</accession>
<evidence type="ECO:0000259" key="3">
    <source>
        <dbReference type="Pfam" id="PF10488"/>
    </source>
</evidence>
<dbReference type="Ensembl" id="ENSSANT00000100436.1">
    <property type="protein sequence ID" value="ENSSANP00000094576.1"/>
    <property type="gene ID" value="ENSSANG00000046619.1"/>
</dbReference>
<dbReference type="RefSeq" id="XP_016344219.1">
    <property type="nucleotide sequence ID" value="XM_016488733.1"/>
</dbReference>
<proteinExistence type="inferred from homology"/>
<name>A0A671SFX6_9TELE</name>
<dbReference type="GeneID" id="107690400"/>
<feature type="domain" description="Protein phosphatase 1 regulatory subunit 15A/B C-terminal" evidence="3">
    <location>
        <begin position="277"/>
        <end position="479"/>
    </location>
</feature>
<dbReference type="Pfam" id="PF10488">
    <property type="entry name" value="PP1c_bdg"/>
    <property type="match status" value="1"/>
</dbReference>
<dbReference type="GO" id="GO:0000164">
    <property type="term" value="C:protein phosphatase type 1 complex"/>
    <property type="evidence" value="ECO:0007669"/>
    <property type="project" value="TreeGrafter"/>
</dbReference>
<gene>
    <name evidence="4" type="primary">LOC107690400</name>
</gene>
<dbReference type="AlphaFoldDB" id="A0A671SFX6"/>
<dbReference type="Proteomes" id="UP000472260">
    <property type="component" value="Unassembled WGS sequence"/>
</dbReference>
<reference evidence="4" key="2">
    <citation type="submission" date="2025-09" db="UniProtKB">
        <authorList>
            <consortium name="Ensembl"/>
        </authorList>
    </citation>
    <scope>IDENTIFICATION</scope>
</reference>
<evidence type="ECO:0000256" key="1">
    <source>
        <dbReference type="ARBA" id="ARBA00010161"/>
    </source>
</evidence>
<dbReference type="GO" id="GO:0019888">
    <property type="term" value="F:protein phosphatase regulator activity"/>
    <property type="evidence" value="ECO:0007669"/>
    <property type="project" value="TreeGrafter"/>
</dbReference>
<dbReference type="GO" id="GO:0005783">
    <property type="term" value="C:endoplasmic reticulum"/>
    <property type="evidence" value="ECO:0007669"/>
    <property type="project" value="TreeGrafter"/>
</dbReference>
<dbReference type="OrthoDB" id="5976067at2759"/>
<dbReference type="InterPro" id="IPR051254">
    <property type="entry name" value="PPP1R15"/>
</dbReference>
<evidence type="ECO:0000313" key="5">
    <source>
        <dbReference type="Proteomes" id="UP000472260"/>
    </source>
</evidence>
<evidence type="ECO:0000256" key="2">
    <source>
        <dbReference type="SAM" id="MobiDB-lite"/>
    </source>
</evidence>
<feature type="region of interest" description="Disordered" evidence="2">
    <location>
        <begin position="282"/>
        <end position="380"/>
    </location>
</feature>
<dbReference type="InterPro" id="IPR019523">
    <property type="entry name" value="Prot_Pase1_reg-su15A/B_C"/>
</dbReference>
<comment type="similarity">
    <text evidence="1">Belongs to the PPP1R15 family.</text>
</comment>
<keyword evidence="5" id="KW-1185">Reference proteome</keyword>
<dbReference type="PANTHER" id="PTHR16489:SF11">
    <property type="entry name" value="PROTEIN PHOSPHATASE 1 REGULATORY SUBUNIT 15B"/>
    <property type="match status" value="1"/>
</dbReference>
<dbReference type="GO" id="GO:0051246">
    <property type="term" value="P:regulation of protein metabolic process"/>
    <property type="evidence" value="ECO:0007669"/>
    <property type="project" value="UniProtKB-ARBA"/>
</dbReference>